<comment type="similarity">
    <text evidence="1">Belongs to the C/M/P thioester hydrolase family.</text>
</comment>
<accession>A0A6J6RJ88</accession>
<dbReference type="Pfam" id="PF13622">
    <property type="entry name" value="4HBT_3"/>
    <property type="match status" value="1"/>
</dbReference>
<evidence type="ECO:0000256" key="4">
    <source>
        <dbReference type="ARBA" id="ARBA00023098"/>
    </source>
</evidence>
<evidence type="ECO:0000259" key="7">
    <source>
        <dbReference type="Pfam" id="PF13622"/>
    </source>
</evidence>
<dbReference type="PANTHER" id="PTHR11066">
    <property type="entry name" value="ACYL-COA THIOESTERASE"/>
    <property type="match status" value="1"/>
</dbReference>
<dbReference type="CDD" id="cd03445">
    <property type="entry name" value="Thioesterase_II_repeat2"/>
    <property type="match status" value="1"/>
</dbReference>
<evidence type="ECO:0000313" key="8">
    <source>
        <dbReference type="EMBL" id="CAB4723236.1"/>
    </source>
</evidence>
<dbReference type="Gene3D" id="2.40.160.210">
    <property type="entry name" value="Acyl-CoA thioesterase, double hotdog domain"/>
    <property type="match status" value="1"/>
</dbReference>
<protein>
    <submittedName>
        <fullName evidence="8">Unannotated protein</fullName>
    </submittedName>
</protein>
<name>A0A6J6RJ88_9ZZZZ</name>
<keyword evidence="4" id="KW-0443">Lipid metabolism</keyword>
<evidence type="ECO:0000256" key="5">
    <source>
        <dbReference type="SAM" id="MobiDB-lite"/>
    </source>
</evidence>
<evidence type="ECO:0000256" key="2">
    <source>
        <dbReference type="ARBA" id="ARBA00011881"/>
    </source>
</evidence>
<dbReference type="GO" id="GO:0009062">
    <property type="term" value="P:fatty acid catabolic process"/>
    <property type="evidence" value="ECO:0007669"/>
    <property type="project" value="TreeGrafter"/>
</dbReference>
<feature type="domain" description="Acyl-CoA thioesterase-like N-terminal HotDog" evidence="7">
    <location>
        <begin position="50"/>
        <end position="129"/>
    </location>
</feature>
<dbReference type="GO" id="GO:0006637">
    <property type="term" value="P:acyl-CoA metabolic process"/>
    <property type="evidence" value="ECO:0007669"/>
    <property type="project" value="InterPro"/>
</dbReference>
<dbReference type="EMBL" id="CAEZXR010000291">
    <property type="protein sequence ID" value="CAB4723236.1"/>
    <property type="molecule type" value="Genomic_DNA"/>
</dbReference>
<dbReference type="Pfam" id="PF02551">
    <property type="entry name" value="Acyl_CoA_thio"/>
    <property type="match status" value="1"/>
</dbReference>
<evidence type="ECO:0000256" key="3">
    <source>
        <dbReference type="ARBA" id="ARBA00022801"/>
    </source>
</evidence>
<reference evidence="8" key="1">
    <citation type="submission" date="2020-05" db="EMBL/GenBank/DDBJ databases">
        <authorList>
            <person name="Chiriac C."/>
            <person name="Salcher M."/>
            <person name="Ghai R."/>
            <person name="Kavagutti S V."/>
        </authorList>
    </citation>
    <scope>NUCLEOTIDE SEQUENCE</scope>
</reference>
<dbReference type="InterPro" id="IPR042171">
    <property type="entry name" value="Acyl-CoA_hotdog"/>
</dbReference>
<organism evidence="8">
    <name type="scientific">freshwater metagenome</name>
    <dbReference type="NCBI Taxonomy" id="449393"/>
    <lineage>
        <taxon>unclassified sequences</taxon>
        <taxon>metagenomes</taxon>
        <taxon>ecological metagenomes</taxon>
    </lineage>
</organism>
<proteinExistence type="inferred from homology"/>
<gene>
    <name evidence="8" type="ORF">UFOPK2579_02127</name>
</gene>
<evidence type="ECO:0000259" key="6">
    <source>
        <dbReference type="Pfam" id="PF02551"/>
    </source>
</evidence>
<sequence>MTSSDHPAVHEPAHGSAHGSAQAAVDELVDLLDLESIDEGLFRGRAVDTGRPRVYGGQVAAQALVAGIRTVEPDFHVHSLHSYFLLPGDPLLPIVYDVERIRDGRSFVTRRVSARQHGRPIYYLTASFQRHEDGFDHQDVMPEVIAPEEGVDFVSIMRGRGNDDADKLAREWGALEARWVGNSRRGLTPDADRPARAQMWIRVNGRLSDEPNEHIAAFTYASDMSLLGSTLSAHDVAAHTTQMASLDHTVWFHRPFRADEWWLYDQWSPSAHGARGLAIGRIFTQDGLLVATVAQEGLIRPPRTS</sequence>
<dbReference type="FunFam" id="2.40.160.210:FF:000001">
    <property type="entry name" value="Acyl-CoA thioesterase II"/>
    <property type="match status" value="1"/>
</dbReference>
<feature type="region of interest" description="Disordered" evidence="5">
    <location>
        <begin position="1"/>
        <end position="20"/>
    </location>
</feature>
<dbReference type="AlphaFoldDB" id="A0A6J6RJ88"/>
<dbReference type="CDD" id="cd03444">
    <property type="entry name" value="Thioesterase_II_repeat1"/>
    <property type="match status" value="1"/>
</dbReference>
<dbReference type="InterPro" id="IPR049449">
    <property type="entry name" value="TesB_ACOT8-like_N"/>
</dbReference>
<dbReference type="PANTHER" id="PTHR11066:SF34">
    <property type="entry name" value="ACYL-COENZYME A THIOESTERASE 8"/>
    <property type="match status" value="1"/>
</dbReference>
<dbReference type="SUPFAM" id="SSF54637">
    <property type="entry name" value="Thioesterase/thiol ester dehydrase-isomerase"/>
    <property type="match status" value="2"/>
</dbReference>
<feature type="domain" description="Acyl-CoA thioesterase 2 C-terminal" evidence="6">
    <location>
        <begin position="196"/>
        <end position="298"/>
    </location>
</feature>
<keyword evidence="3" id="KW-0378">Hydrolase</keyword>
<dbReference type="InterPro" id="IPR003703">
    <property type="entry name" value="Acyl_CoA_thio"/>
</dbReference>
<dbReference type="GO" id="GO:0047617">
    <property type="term" value="F:fatty acyl-CoA hydrolase activity"/>
    <property type="evidence" value="ECO:0007669"/>
    <property type="project" value="InterPro"/>
</dbReference>
<comment type="subunit">
    <text evidence="2">Homotetramer.</text>
</comment>
<dbReference type="InterPro" id="IPR025652">
    <property type="entry name" value="TesB_C"/>
</dbReference>
<evidence type="ECO:0000256" key="1">
    <source>
        <dbReference type="ARBA" id="ARBA00006538"/>
    </source>
</evidence>
<dbReference type="InterPro" id="IPR029069">
    <property type="entry name" value="HotDog_dom_sf"/>
</dbReference>